<proteinExistence type="predicted"/>
<dbReference type="AlphaFoldDB" id="A0A5B0S915"/>
<sequence length="161" mass="18374">MKRMRCVHRHRIPSHRSERCGAENRHRIGLLMQCRYFAGDADIIGRHRLNLPPEPPDMRRDSGGFVVSLCPEFTQGRVTPSPSNDETELKRRRHPILTNSTATRTQIQFFNPAEAFGYKSGCQVEIFLWAALPTVYVQHFVLLKGFRSPDRGALISAIESS</sequence>
<comment type="caution">
    <text evidence="1">The sequence shown here is derived from an EMBL/GenBank/DDBJ whole genome shotgun (WGS) entry which is preliminary data.</text>
</comment>
<name>A0A5B0S915_PUCGR</name>
<accession>A0A5B0S915</accession>
<dbReference type="EMBL" id="VDEP01000069">
    <property type="protein sequence ID" value="KAA1134398.1"/>
    <property type="molecule type" value="Genomic_DNA"/>
</dbReference>
<evidence type="ECO:0000313" key="2">
    <source>
        <dbReference type="Proteomes" id="UP000325313"/>
    </source>
</evidence>
<reference evidence="1 2" key="1">
    <citation type="submission" date="2019-05" db="EMBL/GenBank/DDBJ databases">
        <title>Emergence of the Ug99 lineage of the wheat stem rust pathogen through somatic hybridization.</title>
        <authorList>
            <person name="Li F."/>
            <person name="Upadhyaya N.M."/>
            <person name="Sperschneider J."/>
            <person name="Matny O."/>
            <person name="Nguyen-Phuc H."/>
            <person name="Mago R."/>
            <person name="Raley C."/>
            <person name="Miller M.E."/>
            <person name="Silverstein K.A.T."/>
            <person name="Henningsen E."/>
            <person name="Hirsch C.D."/>
            <person name="Visser B."/>
            <person name="Pretorius Z.A."/>
            <person name="Steffenson B.J."/>
            <person name="Schwessinger B."/>
            <person name="Dodds P.N."/>
            <person name="Figueroa M."/>
        </authorList>
    </citation>
    <scope>NUCLEOTIDE SEQUENCE [LARGE SCALE GENOMIC DNA]</scope>
    <source>
        <strain evidence="1 2">Ug99</strain>
    </source>
</reference>
<protein>
    <submittedName>
        <fullName evidence="1">Uncharacterized protein</fullName>
    </submittedName>
</protein>
<dbReference type="Proteomes" id="UP000325313">
    <property type="component" value="Unassembled WGS sequence"/>
</dbReference>
<gene>
    <name evidence="1" type="ORF">PGTUg99_036354</name>
</gene>
<evidence type="ECO:0000313" key="1">
    <source>
        <dbReference type="EMBL" id="KAA1134398.1"/>
    </source>
</evidence>
<organism evidence="1 2">
    <name type="scientific">Puccinia graminis f. sp. tritici</name>
    <dbReference type="NCBI Taxonomy" id="56615"/>
    <lineage>
        <taxon>Eukaryota</taxon>
        <taxon>Fungi</taxon>
        <taxon>Dikarya</taxon>
        <taxon>Basidiomycota</taxon>
        <taxon>Pucciniomycotina</taxon>
        <taxon>Pucciniomycetes</taxon>
        <taxon>Pucciniales</taxon>
        <taxon>Pucciniaceae</taxon>
        <taxon>Puccinia</taxon>
    </lineage>
</organism>